<dbReference type="PANTHER" id="PTHR22550:SF5">
    <property type="entry name" value="LEUCINE ZIPPER PROTEIN 4"/>
    <property type="match status" value="1"/>
</dbReference>
<dbReference type="KEGG" id="ntr:B0W44_06455"/>
<keyword evidence="4" id="KW-0812">Transmembrane</keyword>
<dbReference type="Proteomes" id="UP000188603">
    <property type="component" value="Chromosome"/>
</dbReference>
<feature type="transmembrane region" description="Helical" evidence="4">
    <location>
        <begin position="292"/>
        <end position="314"/>
    </location>
</feature>
<organism evidence="5 6">
    <name type="scientific">Novibacillus thermophilus</name>
    <dbReference type="NCBI Taxonomy" id="1471761"/>
    <lineage>
        <taxon>Bacteria</taxon>
        <taxon>Bacillati</taxon>
        <taxon>Bacillota</taxon>
        <taxon>Bacilli</taxon>
        <taxon>Bacillales</taxon>
        <taxon>Thermoactinomycetaceae</taxon>
        <taxon>Novibacillus</taxon>
    </lineage>
</organism>
<keyword evidence="4" id="KW-1133">Transmembrane helix</keyword>
<evidence type="ECO:0000256" key="1">
    <source>
        <dbReference type="ARBA" id="ARBA00005278"/>
    </source>
</evidence>
<dbReference type="InterPro" id="IPR050768">
    <property type="entry name" value="UPF0353/GerABKA_families"/>
</dbReference>
<reference evidence="5 6" key="1">
    <citation type="journal article" date="2015" name="Int. J. Syst. Evol. Microbiol.">
        <title>Novibacillus thermophilus gen. nov., sp. nov., a Gram-staining-negative and moderately thermophilic member of the family Thermoactinomycetaceae.</title>
        <authorList>
            <person name="Yang G."/>
            <person name="Chen J."/>
            <person name="Zhou S."/>
        </authorList>
    </citation>
    <scope>NUCLEOTIDE SEQUENCE [LARGE SCALE GENOMIC DNA]</scope>
    <source>
        <strain evidence="5 6">SG-1</strain>
    </source>
</reference>
<dbReference type="OrthoDB" id="9772630at2"/>
<protein>
    <submittedName>
        <fullName evidence="5">Spore germination protein</fullName>
    </submittedName>
</protein>
<feature type="transmembrane region" description="Helical" evidence="4">
    <location>
        <begin position="382"/>
        <end position="403"/>
    </location>
</feature>
<evidence type="ECO:0000256" key="4">
    <source>
        <dbReference type="SAM" id="Phobius"/>
    </source>
</evidence>
<gene>
    <name evidence="5" type="ORF">B0W44_06455</name>
</gene>
<dbReference type="EMBL" id="CP019699">
    <property type="protein sequence ID" value="AQS55481.1"/>
    <property type="molecule type" value="Genomic_DNA"/>
</dbReference>
<sequence length="509" mass="57146">MIHTVRKSSKLKPSLHENVKMLRSRLGNSADLVVRELPLGGKEGVMCALLYLDGLADKDSLFRLMESLLSHTGERKWEPHLDVIEELIITVGDKRYESELEHVVQAIVSGDTALLVDGSEEALIADTKGWEQRQVSEPMTQTVIRGPHEGFNEDIQTNISLVRRRVKNANLWVERKRIGRITRTTIAVMYINGIVNEKVLKEVKNRLNKIDIDSILESNYIEEFIQDSRSYVFPTVNNSERPDVVAAAVLEGRVAILIDGTPHVLIVPAGLTEFLQSPEDYYHHSDYGLLRLLRYLSVFISVLAPAFYIGILTFHQEMMPPVLLVTIAGQREGVPFPTLVEAFIMETVFELLREASVRMPRAVGTAISIVGALVLGEAAVQAGLVSAAMVIVVAITAIAGFIFPSFEIGISFRMLRFGFMFLAGLLGFFGITIGIIALVLHMCRLQSFGVPYMAPIAPFNLRDQKDTIVRVPWWQMYTRPAIMQLRNVKRQPDQASKRNVNPKDQREEE</sequence>
<dbReference type="InterPro" id="IPR004995">
    <property type="entry name" value="Spore_Ger"/>
</dbReference>
<dbReference type="Pfam" id="PF03323">
    <property type="entry name" value="GerA"/>
    <property type="match status" value="1"/>
</dbReference>
<evidence type="ECO:0000313" key="6">
    <source>
        <dbReference type="Proteomes" id="UP000188603"/>
    </source>
</evidence>
<evidence type="ECO:0000256" key="3">
    <source>
        <dbReference type="SAM" id="MobiDB-lite"/>
    </source>
</evidence>
<evidence type="ECO:0000256" key="2">
    <source>
        <dbReference type="ARBA" id="ARBA00023136"/>
    </source>
</evidence>
<name>A0A1U9K616_9BACL</name>
<keyword evidence="2 4" id="KW-0472">Membrane</keyword>
<accession>A0A1U9K616</accession>
<dbReference type="PANTHER" id="PTHR22550">
    <property type="entry name" value="SPORE GERMINATION PROTEIN"/>
    <property type="match status" value="1"/>
</dbReference>
<dbReference type="GO" id="GO:0016020">
    <property type="term" value="C:membrane"/>
    <property type="evidence" value="ECO:0007669"/>
    <property type="project" value="InterPro"/>
</dbReference>
<evidence type="ECO:0000313" key="5">
    <source>
        <dbReference type="EMBL" id="AQS55481.1"/>
    </source>
</evidence>
<dbReference type="AlphaFoldDB" id="A0A1U9K616"/>
<keyword evidence="6" id="KW-1185">Reference proteome</keyword>
<dbReference type="GO" id="GO:0009847">
    <property type="term" value="P:spore germination"/>
    <property type="evidence" value="ECO:0007669"/>
    <property type="project" value="InterPro"/>
</dbReference>
<feature type="compositionally biased region" description="Basic and acidic residues" evidence="3">
    <location>
        <begin position="490"/>
        <end position="509"/>
    </location>
</feature>
<dbReference type="STRING" id="1471761.B0W44_06455"/>
<feature type="region of interest" description="Disordered" evidence="3">
    <location>
        <begin position="489"/>
        <end position="509"/>
    </location>
</feature>
<proteinExistence type="inferred from homology"/>
<comment type="similarity">
    <text evidence="1">Belongs to the GerABKA family.</text>
</comment>
<feature type="transmembrane region" description="Helical" evidence="4">
    <location>
        <begin position="415"/>
        <end position="440"/>
    </location>
</feature>
<dbReference type="PIRSF" id="PIRSF005690">
    <property type="entry name" value="GerBA"/>
    <property type="match status" value="1"/>
</dbReference>